<organism evidence="1">
    <name type="scientific">Solanum lycopersicum</name>
    <name type="common">Tomato</name>
    <name type="synonym">Lycopersicon esculentum</name>
    <dbReference type="NCBI Taxonomy" id="4081"/>
    <lineage>
        <taxon>Eukaryota</taxon>
        <taxon>Viridiplantae</taxon>
        <taxon>Streptophyta</taxon>
        <taxon>Embryophyta</taxon>
        <taxon>Tracheophyta</taxon>
        <taxon>Spermatophyta</taxon>
        <taxon>Magnoliopsida</taxon>
        <taxon>eudicotyledons</taxon>
        <taxon>Gunneridae</taxon>
        <taxon>Pentapetalae</taxon>
        <taxon>asterids</taxon>
        <taxon>lamiids</taxon>
        <taxon>Solanales</taxon>
        <taxon>Solanaceae</taxon>
        <taxon>Solanoideae</taxon>
        <taxon>Solaneae</taxon>
        <taxon>Solanum</taxon>
        <taxon>Solanum subgen. Lycopersicon</taxon>
    </lineage>
</organism>
<evidence type="ECO:0000313" key="1">
    <source>
        <dbReference type="EnsemblPlants" id="Solyc09g057522.1.1"/>
    </source>
</evidence>
<name>A0A3Q7I3P0_SOLLC</name>
<reference evidence="1" key="1">
    <citation type="journal article" date="2012" name="Nature">
        <title>The tomato genome sequence provides insights into fleshy fruit evolution.</title>
        <authorList>
            <consortium name="Tomato Genome Consortium"/>
        </authorList>
    </citation>
    <scope>NUCLEOTIDE SEQUENCE [LARGE SCALE GENOMIC DNA]</scope>
    <source>
        <strain evidence="1">cv. Heinz 1706</strain>
    </source>
</reference>
<dbReference type="Proteomes" id="UP000004994">
    <property type="component" value="Chromosome 9"/>
</dbReference>
<proteinExistence type="predicted"/>
<dbReference type="EnsemblPlants" id="Solyc09g057522.1.1">
    <property type="protein sequence ID" value="Solyc09g057522.1.1"/>
    <property type="gene ID" value="Solyc09g057522.1"/>
</dbReference>
<dbReference type="Gramene" id="Solyc09g057522.1.1">
    <property type="protein sequence ID" value="Solyc09g057522.1.1"/>
    <property type="gene ID" value="Solyc09g057522.1"/>
</dbReference>
<keyword evidence="2" id="KW-1185">Reference proteome</keyword>
<dbReference type="AlphaFoldDB" id="A0A3Q7I3P0"/>
<protein>
    <submittedName>
        <fullName evidence="1">Uncharacterized protein</fullName>
    </submittedName>
</protein>
<sequence length="131" mass="15531">MGERVKLEESMSREGIYLAAVGAHYHCSLRRADVVVILPREQDNWWHHLLDVVSEEEDCLVARRIKLLPSMEVRWWSLCAFRSSPLLSNCLFLGCCWMELFSDLLESRTERRENGYGWWIWRGEEANEEKN</sequence>
<accession>A0A3Q7I3P0</accession>
<dbReference type="InParanoid" id="A0A3Q7I3P0"/>
<reference evidence="1" key="2">
    <citation type="submission" date="2019-01" db="UniProtKB">
        <authorList>
            <consortium name="EnsemblPlants"/>
        </authorList>
    </citation>
    <scope>IDENTIFICATION</scope>
    <source>
        <strain evidence="1">cv. Heinz 1706</strain>
    </source>
</reference>
<evidence type="ECO:0000313" key="2">
    <source>
        <dbReference type="Proteomes" id="UP000004994"/>
    </source>
</evidence>